<evidence type="ECO:0000313" key="1">
    <source>
        <dbReference type="EMBL" id="QGY31308.1"/>
    </source>
</evidence>
<accession>A0A6B9G2X4</accession>
<dbReference type="EMBL" id="CP024768">
    <property type="protein sequence ID" value="QGY31308.1"/>
    <property type="molecule type" value="Genomic_DNA"/>
</dbReference>
<dbReference type="AlphaFoldDB" id="A0A6B9G2X4"/>
<protein>
    <submittedName>
        <fullName evidence="1">Uncharacterized protein</fullName>
    </submittedName>
</protein>
<reference evidence="1 2" key="1">
    <citation type="submission" date="2017-11" db="EMBL/GenBank/DDBJ databases">
        <title>Genome sequence of Pantoea cypripedii NE1.</title>
        <authorList>
            <person name="Nascimento F.X."/>
        </authorList>
    </citation>
    <scope>NUCLEOTIDE SEQUENCE [LARGE SCALE GENOMIC DNA]</scope>
    <source>
        <strain evidence="1 2">NE1</strain>
    </source>
</reference>
<name>A0A6B9G2X4_PANCY</name>
<proteinExistence type="predicted"/>
<organism evidence="1 2">
    <name type="scientific">Pantoea cypripedii</name>
    <name type="common">Pectobacterium cypripedii</name>
    <name type="synonym">Erwinia cypripedii</name>
    <dbReference type="NCBI Taxonomy" id="55209"/>
    <lineage>
        <taxon>Bacteria</taxon>
        <taxon>Pseudomonadati</taxon>
        <taxon>Pseudomonadota</taxon>
        <taxon>Gammaproteobacteria</taxon>
        <taxon>Enterobacterales</taxon>
        <taxon>Erwiniaceae</taxon>
        <taxon>Pantoea</taxon>
    </lineage>
</organism>
<dbReference type="Proteomes" id="UP000502005">
    <property type="component" value="Chromosome"/>
</dbReference>
<sequence>MFSGHWSGADSNDDGTPYSTLTLKIHQSGNRISGQYCFITQNGNRIDCPTDDEENLHGVIKDNKARVTFDSSFGGKGGVAQLLLHGNKLSWHLKNEPQQGNFYAPDVYELTRQNDKEIKLQKIKVMSTKDFTVTLVSTCGDFNKSCQDVEYYGLRNKDQSQISLKGHTVEDDNSTVAKGMLFKNGNIEYLINFDPLKLKVSQGARVLVEQDGRWE</sequence>
<evidence type="ECO:0000313" key="2">
    <source>
        <dbReference type="Proteomes" id="UP000502005"/>
    </source>
</evidence>
<gene>
    <name evidence="1" type="ORF">CUN67_12460</name>
</gene>